<comment type="caution">
    <text evidence="2">The sequence shown here is derived from an EMBL/GenBank/DDBJ whole genome shotgun (WGS) entry which is preliminary data.</text>
</comment>
<dbReference type="Proteomes" id="UP001278766">
    <property type="component" value="Unassembled WGS sequence"/>
</dbReference>
<sequence>MQITTTSDMDPTPPTSGIIAPFQQEAPSDGPYGELKAEIEASLAEAKKHVEEEQFSQALRTILGAVNKCPCEPAGEGKLRHAKDKACHIAQCMLAVNSGDPFALYQVANTPCTCGYRWLSCTRPLHAVALDALADCLDKAGQYIAAFATALATIRLDPASAVGYCRGARIIRYLLRCTPLPPNSAKGRAVAVVLNEASGAVGAPSAVLLRGTLGRFVQSGLRITDRYRRGPKDTYNVVLQRMAYHLKCDTALRDPVKEFPREVLGMVFSHLSTADLLKCLRVNKQWNLLAIQDDSWNDLRLTRPGSPRHHFANFLQQHQGIKSLVISDASDFHLKMGHRFSQIVFGLPQLDRLCIGFEYSPSRPLTVDLGGSKRTTPRTKTRLTQLSLESFDLEKPVAQLITLNVDTLTALNLVNTGPGVSALFEPFCLPNLKKLRITGGSSPAFHPLAAFLQMAPVVIATPNLEQLYLDGFLAGWLRSAPPSPDWGRLWPSLRNVTLGPGMRCFRDLRFRSWNPRFLPPFPASLQSLELLGTIPDVAYSALFTTTSPAPAADPTALLNGDLIDHHLPNLEIFRCLSGALEPRHLERLLKPSVTANKLKVLELTSPPVRAPPPGPDGIQQQPPTQFLPARDLAFLDRCALHTLGLHDFNFFHDPTSRFGATAAFDGDPFVAWLDAFPDLHTLGLYPGNWEGVAGFITALIARPGIKAIHQRYLSGVTWDQARQLARERGVELFHTQGHLPAGWKVFEDLEGWV</sequence>
<dbReference type="InterPro" id="IPR032675">
    <property type="entry name" value="LRR_dom_sf"/>
</dbReference>
<evidence type="ECO:0000313" key="3">
    <source>
        <dbReference type="Proteomes" id="UP001278766"/>
    </source>
</evidence>
<reference evidence="2" key="1">
    <citation type="journal article" date="2023" name="Mol. Phylogenet. Evol.">
        <title>Genome-scale phylogeny and comparative genomics of the fungal order Sordariales.</title>
        <authorList>
            <person name="Hensen N."/>
            <person name="Bonometti L."/>
            <person name="Westerberg I."/>
            <person name="Brannstrom I.O."/>
            <person name="Guillou S."/>
            <person name="Cros-Aarteil S."/>
            <person name="Calhoun S."/>
            <person name="Haridas S."/>
            <person name="Kuo A."/>
            <person name="Mondo S."/>
            <person name="Pangilinan J."/>
            <person name="Riley R."/>
            <person name="LaButti K."/>
            <person name="Andreopoulos B."/>
            <person name="Lipzen A."/>
            <person name="Chen C."/>
            <person name="Yan M."/>
            <person name="Daum C."/>
            <person name="Ng V."/>
            <person name="Clum A."/>
            <person name="Steindorff A."/>
            <person name="Ohm R.A."/>
            <person name="Martin F."/>
            <person name="Silar P."/>
            <person name="Natvig D.O."/>
            <person name="Lalanne C."/>
            <person name="Gautier V."/>
            <person name="Ament-Velasquez S.L."/>
            <person name="Kruys A."/>
            <person name="Hutchinson M.I."/>
            <person name="Powell A.J."/>
            <person name="Barry K."/>
            <person name="Miller A.N."/>
            <person name="Grigoriev I.V."/>
            <person name="Debuchy R."/>
            <person name="Gladieux P."/>
            <person name="Hiltunen Thoren M."/>
            <person name="Johannesson H."/>
        </authorList>
    </citation>
    <scope>NUCLEOTIDE SEQUENCE</scope>
    <source>
        <strain evidence="2">CBS 168.71</strain>
    </source>
</reference>
<proteinExistence type="predicted"/>
<dbReference type="GeneID" id="87839895"/>
<name>A0AAE0HS01_9PEZI</name>
<evidence type="ECO:0000313" key="2">
    <source>
        <dbReference type="EMBL" id="KAK3301379.1"/>
    </source>
</evidence>
<dbReference type="SUPFAM" id="SSF81383">
    <property type="entry name" value="F-box domain"/>
    <property type="match status" value="1"/>
</dbReference>
<dbReference type="EMBL" id="JAUEPN010000001">
    <property type="protein sequence ID" value="KAK3301379.1"/>
    <property type="molecule type" value="Genomic_DNA"/>
</dbReference>
<dbReference type="InterPro" id="IPR001810">
    <property type="entry name" value="F-box_dom"/>
</dbReference>
<dbReference type="PROSITE" id="PS50181">
    <property type="entry name" value="FBOX"/>
    <property type="match status" value="1"/>
</dbReference>
<dbReference type="RefSeq" id="XP_062664893.1">
    <property type="nucleotide sequence ID" value="XM_062802947.1"/>
</dbReference>
<dbReference type="Gene3D" id="3.80.10.10">
    <property type="entry name" value="Ribonuclease Inhibitor"/>
    <property type="match status" value="1"/>
</dbReference>
<gene>
    <name evidence="2" type="ORF">B0H64DRAFT_383357</name>
</gene>
<organism evidence="2 3">
    <name type="scientific">Chaetomium fimeti</name>
    <dbReference type="NCBI Taxonomy" id="1854472"/>
    <lineage>
        <taxon>Eukaryota</taxon>
        <taxon>Fungi</taxon>
        <taxon>Dikarya</taxon>
        <taxon>Ascomycota</taxon>
        <taxon>Pezizomycotina</taxon>
        <taxon>Sordariomycetes</taxon>
        <taxon>Sordariomycetidae</taxon>
        <taxon>Sordariales</taxon>
        <taxon>Chaetomiaceae</taxon>
        <taxon>Chaetomium</taxon>
    </lineage>
</organism>
<reference evidence="2" key="2">
    <citation type="submission" date="2023-06" db="EMBL/GenBank/DDBJ databases">
        <authorList>
            <consortium name="Lawrence Berkeley National Laboratory"/>
            <person name="Haridas S."/>
            <person name="Hensen N."/>
            <person name="Bonometti L."/>
            <person name="Westerberg I."/>
            <person name="Brannstrom I.O."/>
            <person name="Guillou S."/>
            <person name="Cros-Aarteil S."/>
            <person name="Calhoun S."/>
            <person name="Kuo A."/>
            <person name="Mondo S."/>
            <person name="Pangilinan J."/>
            <person name="Riley R."/>
            <person name="Labutti K."/>
            <person name="Andreopoulos B."/>
            <person name="Lipzen A."/>
            <person name="Chen C."/>
            <person name="Yanf M."/>
            <person name="Daum C."/>
            <person name="Ng V."/>
            <person name="Clum A."/>
            <person name="Steindorff A."/>
            <person name="Ohm R."/>
            <person name="Martin F."/>
            <person name="Silar P."/>
            <person name="Natvig D."/>
            <person name="Lalanne C."/>
            <person name="Gautier V."/>
            <person name="Ament-Velasquez S.L."/>
            <person name="Kruys A."/>
            <person name="Hutchinson M.I."/>
            <person name="Powell A.J."/>
            <person name="Barry K."/>
            <person name="Miller A.N."/>
            <person name="Grigoriev I.V."/>
            <person name="Debuchy R."/>
            <person name="Gladieux P."/>
            <person name="Thoren M.H."/>
            <person name="Johannesson H."/>
        </authorList>
    </citation>
    <scope>NUCLEOTIDE SEQUENCE</scope>
    <source>
        <strain evidence="2">CBS 168.71</strain>
    </source>
</reference>
<dbReference type="SMART" id="SM00256">
    <property type="entry name" value="FBOX"/>
    <property type="match status" value="1"/>
</dbReference>
<dbReference type="Pfam" id="PF12937">
    <property type="entry name" value="F-box-like"/>
    <property type="match status" value="1"/>
</dbReference>
<accession>A0AAE0HS01</accession>
<protein>
    <recommendedName>
        <fullName evidence="1">F-box domain-containing protein</fullName>
    </recommendedName>
</protein>
<feature type="domain" description="F-box" evidence="1">
    <location>
        <begin position="253"/>
        <end position="299"/>
    </location>
</feature>
<keyword evidence="3" id="KW-1185">Reference proteome</keyword>
<dbReference type="AlphaFoldDB" id="A0AAE0HS01"/>
<evidence type="ECO:0000259" key="1">
    <source>
        <dbReference type="PROSITE" id="PS50181"/>
    </source>
</evidence>
<dbReference type="InterPro" id="IPR036047">
    <property type="entry name" value="F-box-like_dom_sf"/>
</dbReference>